<dbReference type="Gene3D" id="3.90.50.10">
    <property type="entry name" value="Photosynthetic Reaction Center, subunit H, domain 2"/>
    <property type="match status" value="1"/>
</dbReference>
<dbReference type="InterPro" id="IPR014747">
    <property type="entry name" value="Bac_photo_RC_H_C"/>
</dbReference>
<dbReference type="Pfam" id="PF05239">
    <property type="entry name" value="PRC"/>
    <property type="match status" value="1"/>
</dbReference>
<dbReference type="GO" id="GO:0019684">
    <property type="term" value="P:photosynthesis, light reaction"/>
    <property type="evidence" value="ECO:0007669"/>
    <property type="project" value="InterPro"/>
</dbReference>
<gene>
    <name evidence="2" type="ORF">ES711_02370</name>
</gene>
<evidence type="ECO:0000313" key="2">
    <source>
        <dbReference type="EMBL" id="TXE10772.1"/>
    </source>
</evidence>
<name>A0A5C7AYI5_9FLAO</name>
<reference evidence="2 3" key="1">
    <citation type="submission" date="2019-08" db="EMBL/GenBank/DDBJ databases">
        <title>Genome sequence of Gelidibacter salicanalis IC162T.</title>
        <authorList>
            <person name="Bowman J.P."/>
        </authorList>
    </citation>
    <scope>NUCLEOTIDE SEQUENCE [LARGE SCALE GENOMIC DNA]</scope>
    <source>
        <strain evidence="2 3">IC162</strain>
    </source>
</reference>
<dbReference type="AlphaFoldDB" id="A0A5C7AYI5"/>
<dbReference type="InterPro" id="IPR011033">
    <property type="entry name" value="PRC_barrel-like_sf"/>
</dbReference>
<comment type="caution">
    <text evidence="2">The sequence shown here is derived from an EMBL/GenBank/DDBJ whole genome shotgun (WGS) entry which is preliminary data.</text>
</comment>
<dbReference type="OrthoDB" id="1422173at2"/>
<dbReference type="GO" id="GO:0030077">
    <property type="term" value="C:plasma membrane light-harvesting complex"/>
    <property type="evidence" value="ECO:0007669"/>
    <property type="project" value="InterPro"/>
</dbReference>
<sequence length="169" mass="19741">MNTEKNKNLYYLDDLSNYEVANEDKDVRGWNVKDNDGRIIGKVDNLLVNKATERVVYLDVEVDKSIIDANHKPYSQSAKDGIHEILNEDGDNHLIIPIGLAQLNLDSELVFINEINHQTFAETKRVKKGSPIYRDYEIIILDSYNRDKQAQEYEKDNAFYDRKEFKRKT</sequence>
<organism evidence="2 3">
    <name type="scientific">Gelidibacter salicanalis</name>
    <dbReference type="NCBI Taxonomy" id="291193"/>
    <lineage>
        <taxon>Bacteria</taxon>
        <taxon>Pseudomonadati</taxon>
        <taxon>Bacteroidota</taxon>
        <taxon>Flavobacteriia</taxon>
        <taxon>Flavobacteriales</taxon>
        <taxon>Flavobacteriaceae</taxon>
        <taxon>Gelidibacter</taxon>
    </lineage>
</organism>
<proteinExistence type="predicted"/>
<dbReference type="InterPro" id="IPR027275">
    <property type="entry name" value="PRC-brl_dom"/>
</dbReference>
<dbReference type="Proteomes" id="UP000321734">
    <property type="component" value="Unassembled WGS sequence"/>
</dbReference>
<evidence type="ECO:0000259" key="1">
    <source>
        <dbReference type="Pfam" id="PF05239"/>
    </source>
</evidence>
<keyword evidence="3" id="KW-1185">Reference proteome</keyword>
<protein>
    <submittedName>
        <fullName evidence="2">Photosystem reaction center subunit H</fullName>
    </submittedName>
</protein>
<dbReference type="EMBL" id="VORX01000001">
    <property type="protein sequence ID" value="TXE10772.1"/>
    <property type="molecule type" value="Genomic_DNA"/>
</dbReference>
<feature type="domain" description="PRC-barrel" evidence="1">
    <location>
        <begin position="23"/>
        <end position="64"/>
    </location>
</feature>
<dbReference type="RefSeq" id="WP_146889391.1">
    <property type="nucleotide sequence ID" value="NZ_VORX01000001.1"/>
</dbReference>
<evidence type="ECO:0000313" key="3">
    <source>
        <dbReference type="Proteomes" id="UP000321734"/>
    </source>
</evidence>
<dbReference type="SUPFAM" id="SSF50346">
    <property type="entry name" value="PRC-barrel domain"/>
    <property type="match status" value="1"/>
</dbReference>
<accession>A0A5C7AYI5</accession>